<feature type="compositionally biased region" description="Acidic residues" evidence="1">
    <location>
        <begin position="343"/>
        <end position="362"/>
    </location>
</feature>
<dbReference type="STRING" id="178035.A0A154P3H7"/>
<feature type="compositionally biased region" description="Polar residues" evidence="1">
    <location>
        <begin position="307"/>
        <end position="323"/>
    </location>
</feature>
<dbReference type="Proteomes" id="UP000076502">
    <property type="component" value="Unassembled WGS sequence"/>
</dbReference>
<proteinExistence type="predicted"/>
<feature type="region of interest" description="Disordered" evidence="1">
    <location>
        <begin position="275"/>
        <end position="390"/>
    </location>
</feature>
<evidence type="ECO:0000313" key="3">
    <source>
        <dbReference type="EMBL" id="KZC06383.1"/>
    </source>
</evidence>
<feature type="domain" description="PBZ-type" evidence="2">
    <location>
        <begin position="261"/>
        <end position="286"/>
    </location>
</feature>
<feature type="compositionally biased region" description="Acidic residues" evidence="1">
    <location>
        <begin position="369"/>
        <end position="390"/>
    </location>
</feature>
<reference evidence="3 4" key="1">
    <citation type="submission" date="2015-07" db="EMBL/GenBank/DDBJ databases">
        <title>The genome of Dufourea novaeangliae.</title>
        <authorList>
            <person name="Pan H."/>
            <person name="Kapheim K."/>
        </authorList>
    </citation>
    <scope>NUCLEOTIDE SEQUENCE [LARGE SCALE GENOMIC DNA]</scope>
    <source>
        <strain evidence="3">0120121106</strain>
        <tissue evidence="3">Whole body</tissue>
    </source>
</reference>
<dbReference type="GO" id="GO:0035861">
    <property type="term" value="C:site of double-strand break"/>
    <property type="evidence" value="ECO:0007669"/>
    <property type="project" value="TreeGrafter"/>
</dbReference>
<dbReference type="AlphaFoldDB" id="A0A154P3H7"/>
<keyword evidence="4" id="KW-1185">Reference proteome</keyword>
<dbReference type="GO" id="GO:0005634">
    <property type="term" value="C:nucleus"/>
    <property type="evidence" value="ECO:0007669"/>
    <property type="project" value="TreeGrafter"/>
</dbReference>
<evidence type="ECO:0000313" key="4">
    <source>
        <dbReference type="Proteomes" id="UP000076502"/>
    </source>
</evidence>
<dbReference type="GO" id="GO:0008408">
    <property type="term" value="F:3'-5' exonuclease activity"/>
    <property type="evidence" value="ECO:0007669"/>
    <property type="project" value="InterPro"/>
</dbReference>
<dbReference type="CDD" id="cd22671">
    <property type="entry name" value="FHA_APTX-like"/>
    <property type="match status" value="1"/>
</dbReference>
<dbReference type="EMBL" id="KQ434809">
    <property type="protein sequence ID" value="KZC06383.1"/>
    <property type="molecule type" value="Genomic_DNA"/>
</dbReference>
<dbReference type="OrthoDB" id="3367at2759"/>
<dbReference type="Gene3D" id="2.60.200.20">
    <property type="match status" value="1"/>
</dbReference>
<gene>
    <name evidence="3" type="ORF">WN55_10293</name>
</gene>
<dbReference type="PANTHER" id="PTHR21315">
    <property type="entry name" value="APRATAXIN AND PNK-LIKE FACTOR-RELATED"/>
    <property type="match status" value="1"/>
</dbReference>
<dbReference type="Pfam" id="PF10283">
    <property type="entry name" value="zf-CCHH"/>
    <property type="match status" value="2"/>
</dbReference>
<feature type="domain" description="PBZ-type" evidence="2">
    <location>
        <begin position="295"/>
        <end position="318"/>
    </location>
</feature>
<dbReference type="PANTHER" id="PTHR21315:SF2">
    <property type="entry name" value="APRATAXIN AND PNK-LIKE FACTOR"/>
    <property type="match status" value="1"/>
</dbReference>
<name>A0A154P3H7_DUFNO</name>
<evidence type="ECO:0000259" key="2">
    <source>
        <dbReference type="Pfam" id="PF10283"/>
    </source>
</evidence>
<dbReference type="GO" id="GO:0006302">
    <property type="term" value="P:double-strand break repair"/>
    <property type="evidence" value="ECO:0007669"/>
    <property type="project" value="InterPro"/>
</dbReference>
<protein>
    <submittedName>
        <fullName evidence="3">Aprataxin and PNK-like factor</fullName>
    </submittedName>
</protein>
<dbReference type="GO" id="GO:0003906">
    <property type="term" value="F:DNA-(apurinic or apyrimidinic site) endonuclease activity"/>
    <property type="evidence" value="ECO:0007669"/>
    <property type="project" value="InterPro"/>
</dbReference>
<organism evidence="3 4">
    <name type="scientific">Dufourea novaeangliae</name>
    <name type="common">Sweat bee</name>
    <dbReference type="NCBI Taxonomy" id="178035"/>
    <lineage>
        <taxon>Eukaryota</taxon>
        <taxon>Metazoa</taxon>
        <taxon>Ecdysozoa</taxon>
        <taxon>Arthropoda</taxon>
        <taxon>Hexapoda</taxon>
        <taxon>Insecta</taxon>
        <taxon>Pterygota</taxon>
        <taxon>Neoptera</taxon>
        <taxon>Endopterygota</taxon>
        <taxon>Hymenoptera</taxon>
        <taxon>Apocrita</taxon>
        <taxon>Aculeata</taxon>
        <taxon>Apoidea</taxon>
        <taxon>Anthophila</taxon>
        <taxon>Halictidae</taxon>
        <taxon>Rophitinae</taxon>
        <taxon>Dufourea</taxon>
    </lineage>
</organism>
<dbReference type="InterPro" id="IPR039253">
    <property type="entry name" value="APLF"/>
</dbReference>
<dbReference type="InterPro" id="IPR019406">
    <property type="entry name" value="APLF_PBZ"/>
</dbReference>
<accession>A0A154P3H7</accession>
<evidence type="ECO:0000256" key="1">
    <source>
        <dbReference type="SAM" id="MobiDB-lite"/>
    </source>
</evidence>
<feature type="compositionally biased region" description="Basic and acidic residues" evidence="1">
    <location>
        <begin position="275"/>
        <end position="297"/>
    </location>
</feature>
<sequence length="390" mass="43891">MKRLQILRVDNDLVEKAYLQIGNNIIGRSVATGWDNDQNIKHAVTINLSPDNEMTITPVSPCYMKSTETSRWKLLKVGTTVPLKPGDVCSLLSHKCWFKVMSVPVTMEDDQEHAIKRKAKEEISCDIPDKKPCTDIGEGDNVQSRNVANNLRTDNNNIVEEKNKEITVIKQDLSNDIAVTESAEQNVQEHLASRILVIAANSTTSSVFSYSSSKVEKKIHTSNSKSQDNEPYTTGQAEISASVHVDKPNVSASVTTDRPRREKCYYGKDCYRKNPRHTVDFSHPGDSDYDVPDDRKSCPYGKRCYRTNPQHKMQYKHTATNAVSPHRKQRSRETVRASSDTLSDLEDLSADESAEESVDESEYVLSSDAESDDDFGNDWDDDFINESDDD</sequence>